<accession>A0A0E9QN45</accession>
<evidence type="ECO:0000313" key="1">
    <source>
        <dbReference type="EMBL" id="JAH17498.1"/>
    </source>
</evidence>
<organism evidence="1">
    <name type="scientific">Anguilla anguilla</name>
    <name type="common">European freshwater eel</name>
    <name type="synonym">Muraena anguilla</name>
    <dbReference type="NCBI Taxonomy" id="7936"/>
    <lineage>
        <taxon>Eukaryota</taxon>
        <taxon>Metazoa</taxon>
        <taxon>Chordata</taxon>
        <taxon>Craniata</taxon>
        <taxon>Vertebrata</taxon>
        <taxon>Euteleostomi</taxon>
        <taxon>Actinopterygii</taxon>
        <taxon>Neopterygii</taxon>
        <taxon>Teleostei</taxon>
        <taxon>Anguilliformes</taxon>
        <taxon>Anguillidae</taxon>
        <taxon>Anguilla</taxon>
    </lineage>
</organism>
<sequence length="32" mass="3970">MSCQKCLYVFVHKRLFLYLPSGHLYHTGWFFF</sequence>
<proteinExistence type="predicted"/>
<reference evidence="1" key="2">
    <citation type="journal article" date="2015" name="Fish Shellfish Immunol.">
        <title>Early steps in the European eel (Anguilla anguilla)-Vibrio vulnificus interaction in the gills: Role of the RtxA13 toxin.</title>
        <authorList>
            <person name="Callol A."/>
            <person name="Pajuelo D."/>
            <person name="Ebbesson L."/>
            <person name="Teles M."/>
            <person name="MacKenzie S."/>
            <person name="Amaro C."/>
        </authorList>
    </citation>
    <scope>NUCLEOTIDE SEQUENCE</scope>
</reference>
<reference evidence="1" key="1">
    <citation type="submission" date="2014-11" db="EMBL/GenBank/DDBJ databases">
        <authorList>
            <person name="Amaro Gonzalez C."/>
        </authorList>
    </citation>
    <scope>NUCLEOTIDE SEQUENCE</scope>
</reference>
<dbReference type="EMBL" id="GBXM01091079">
    <property type="protein sequence ID" value="JAH17498.1"/>
    <property type="molecule type" value="Transcribed_RNA"/>
</dbReference>
<dbReference type="AlphaFoldDB" id="A0A0E9QN45"/>
<name>A0A0E9QN45_ANGAN</name>
<protein>
    <submittedName>
        <fullName evidence="1">Uncharacterized protein</fullName>
    </submittedName>
</protein>